<name>A0A3B7MGI1_9BACT</name>
<dbReference type="OrthoDB" id="663481at2"/>
<reference evidence="2 3" key="1">
    <citation type="submission" date="2018-09" db="EMBL/GenBank/DDBJ databases">
        <title>Genome sequencing of strain 6GH32-13.</title>
        <authorList>
            <person name="Weon H.-Y."/>
            <person name="Heo J."/>
            <person name="Kwon S.-W."/>
        </authorList>
    </citation>
    <scope>NUCLEOTIDE SEQUENCE [LARGE SCALE GENOMIC DNA]</scope>
    <source>
        <strain evidence="2 3">5GH32-13</strain>
    </source>
</reference>
<keyword evidence="1" id="KW-1133">Transmembrane helix</keyword>
<keyword evidence="3" id="KW-1185">Reference proteome</keyword>
<sequence length="241" mass="27663">MKHLAYIDDYFKGTDTGSHNRQFEQRLLDDPAFAEEVAFYLTTQRLLQEEARAEKVERFRKLYQQRPAPLQVVKSPRRLWQYVAAAAVIAGLIFSIYLLVPPSKQQMADSYIRQELKDLGVSMSGTIDSVDLMRTLYNKGKFADALTISEAIISHDATNQKALEYAGVTNLRLQQYDKALSWFKQLSANKAYSNKGTFYQALTLIKRNQAGDLTQAKSLLEQVVKEDLEGREIAKQWLEKW</sequence>
<evidence type="ECO:0008006" key="4">
    <source>
        <dbReference type="Google" id="ProtNLM"/>
    </source>
</evidence>
<gene>
    <name evidence="2" type="ORF">D3H65_05550</name>
</gene>
<accession>A0A3B7MGI1</accession>
<proteinExistence type="predicted"/>
<organism evidence="2 3">
    <name type="scientific">Paraflavitalea soli</name>
    <dbReference type="NCBI Taxonomy" id="2315862"/>
    <lineage>
        <taxon>Bacteria</taxon>
        <taxon>Pseudomonadati</taxon>
        <taxon>Bacteroidota</taxon>
        <taxon>Chitinophagia</taxon>
        <taxon>Chitinophagales</taxon>
        <taxon>Chitinophagaceae</taxon>
        <taxon>Paraflavitalea</taxon>
    </lineage>
</organism>
<dbReference type="Gene3D" id="1.25.40.10">
    <property type="entry name" value="Tetratricopeptide repeat domain"/>
    <property type="match status" value="1"/>
</dbReference>
<dbReference type="Proteomes" id="UP000263900">
    <property type="component" value="Chromosome"/>
</dbReference>
<dbReference type="EMBL" id="CP032157">
    <property type="protein sequence ID" value="AXY73472.1"/>
    <property type="molecule type" value="Genomic_DNA"/>
</dbReference>
<evidence type="ECO:0000313" key="3">
    <source>
        <dbReference type="Proteomes" id="UP000263900"/>
    </source>
</evidence>
<feature type="transmembrane region" description="Helical" evidence="1">
    <location>
        <begin position="79"/>
        <end position="100"/>
    </location>
</feature>
<evidence type="ECO:0000313" key="2">
    <source>
        <dbReference type="EMBL" id="AXY73472.1"/>
    </source>
</evidence>
<evidence type="ECO:0000256" key="1">
    <source>
        <dbReference type="SAM" id="Phobius"/>
    </source>
</evidence>
<dbReference type="AlphaFoldDB" id="A0A3B7MGI1"/>
<dbReference type="KEGG" id="pseg:D3H65_05550"/>
<protein>
    <recommendedName>
        <fullName evidence="4">Tetratricopeptide repeat protein</fullName>
    </recommendedName>
</protein>
<dbReference type="RefSeq" id="WP_119049310.1">
    <property type="nucleotide sequence ID" value="NZ_CP032157.1"/>
</dbReference>
<dbReference type="SUPFAM" id="SSF48452">
    <property type="entry name" value="TPR-like"/>
    <property type="match status" value="1"/>
</dbReference>
<keyword evidence="1" id="KW-0812">Transmembrane</keyword>
<dbReference type="InterPro" id="IPR011990">
    <property type="entry name" value="TPR-like_helical_dom_sf"/>
</dbReference>
<keyword evidence="1" id="KW-0472">Membrane</keyword>